<comment type="caution">
    <text evidence="1">The sequence shown here is derived from an EMBL/GenBank/DDBJ whole genome shotgun (WGS) entry which is preliminary data.</text>
</comment>
<name>A0AAN7CAJ3_9PEZI</name>
<dbReference type="Proteomes" id="UP001303760">
    <property type="component" value="Unassembled WGS sequence"/>
</dbReference>
<reference evidence="1" key="2">
    <citation type="submission" date="2023-05" db="EMBL/GenBank/DDBJ databases">
        <authorList>
            <consortium name="Lawrence Berkeley National Laboratory"/>
            <person name="Steindorff A."/>
            <person name="Hensen N."/>
            <person name="Bonometti L."/>
            <person name="Westerberg I."/>
            <person name="Brannstrom I.O."/>
            <person name="Guillou S."/>
            <person name="Cros-Aarteil S."/>
            <person name="Calhoun S."/>
            <person name="Haridas S."/>
            <person name="Kuo A."/>
            <person name="Mondo S."/>
            <person name="Pangilinan J."/>
            <person name="Riley R."/>
            <person name="Labutti K."/>
            <person name="Andreopoulos B."/>
            <person name="Lipzen A."/>
            <person name="Chen C."/>
            <person name="Yanf M."/>
            <person name="Daum C."/>
            <person name="Ng V."/>
            <person name="Clum A."/>
            <person name="Ohm R."/>
            <person name="Martin F."/>
            <person name="Silar P."/>
            <person name="Natvig D."/>
            <person name="Lalanne C."/>
            <person name="Gautier V."/>
            <person name="Ament-Velasquez S.L."/>
            <person name="Kruys A."/>
            <person name="Hutchinson M.I."/>
            <person name="Powell A.J."/>
            <person name="Barry K."/>
            <person name="Miller A.N."/>
            <person name="Grigoriev I.V."/>
            <person name="Debuchy R."/>
            <person name="Gladieux P."/>
            <person name="Thoren M.H."/>
            <person name="Johannesson H."/>
        </authorList>
    </citation>
    <scope>NUCLEOTIDE SEQUENCE</scope>
    <source>
        <strain evidence="1">CBS 532.94</strain>
    </source>
</reference>
<protein>
    <submittedName>
        <fullName evidence="1">Uncharacterized protein</fullName>
    </submittedName>
</protein>
<dbReference type="Pfam" id="PF12311">
    <property type="entry name" value="DUF3632"/>
    <property type="match status" value="1"/>
</dbReference>
<dbReference type="PANTHER" id="PTHR38797:SF4">
    <property type="entry name" value="NUCLEAR PORE COMPLEX PROTEIN NUP85"/>
    <property type="match status" value="1"/>
</dbReference>
<dbReference type="InterPro" id="IPR053204">
    <property type="entry name" value="Oxopyrrolidines_Biosynth-assoc"/>
</dbReference>
<organism evidence="1 2">
    <name type="scientific">Achaetomium macrosporum</name>
    <dbReference type="NCBI Taxonomy" id="79813"/>
    <lineage>
        <taxon>Eukaryota</taxon>
        <taxon>Fungi</taxon>
        <taxon>Dikarya</taxon>
        <taxon>Ascomycota</taxon>
        <taxon>Pezizomycotina</taxon>
        <taxon>Sordariomycetes</taxon>
        <taxon>Sordariomycetidae</taxon>
        <taxon>Sordariales</taxon>
        <taxon>Chaetomiaceae</taxon>
        <taxon>Achaetomium</taxon>
    </lineage>
</organism>
<dbReference type="InterPro" id="IPR022085">
    <property type="entry name" value="OpdG"/>
</dbReference>
<sequence length="252" mass="28303">MANNANGLVQLGAIRRKTLSERETDIVNAFALAMRPRSSVPEAAVEAVRRLDSLCPPLEQGDDAGNYIWRMWEIMLGIAESLDVDDEVYWRLLSVLQELERNAYGRPCLSLGSASTPANCVLAPYPLIMHAARSALENEQNTLPITLEMAEWKIKIACAWLTYGGAGPLLRWVQENWSYDYEEDERNCDHVGQGPLYDGPAMMCFERWQFWLDRLCELAKSESGMSEETSQAALEAVHAMREVEESMADVGP</sequence>
<evidence type="ECO:0000313" key="2">
    <source>
        <dbReference type="Proteomes" id="UP001303760"/>
    </source>
</evidence>
<dbReference type="PANTHER" id="PTHR38797">
    <property type="entry name" value="NUCLEAR PORE COMPLEX PROTEIN NUP85-RELATED"/>
    <property type="match status" value="1"/>
</dbReference>
<gene>
    <name evidence="1" type="ORF">C8A03DRAFT_33801</name>
</gene>
<reference evidence="1" key="1">
    <citation type="journal article" date="2023" name="Mol. Phylogenet. Evol.">
        <title>Genome-scale phylogeny and comparative genomics of the fungal order Sordariales.</title>
        <authorList>
            <person name="Hensen N."/>
            <person name="Bonometti L."/>
            <person name="Westerberg I."/>
            <person name="Brannstrom I.O."/>
            <person name="Guillou S."/>
            <person name="Cros-Aarteil S."/>
            <person name="Calhoun S."/>
            <person name="Haridas S."/>
            <person name="Kuo A."/>
            <person name="Mondo S."/>
            <person name="Pangilinan J."/>
            <person name="Riley R."/>
            <person name="LaButti K."/>
            <person name="Andreopoulos B."/>
            <person name="Lipzen A."/>
            <person name="Chen C."/>
            <person name="Yan M."/>
            <person name="Daum C."/>
            <person name="Ng V."/>
            <person name="Clum A."/>
            <person name="Steindorff A."/>
            <person name="Ohm R.A."/>
            <person name="Martin F."/>
            <person name="Silar P."/>
            <person name="Natvig D.O."/>
            <person name="Lalanne C."/>
            <person name="Gautier V."/>
            <person name="Ament-Velasquez S.L."/>
            <person name="Kruys A."/>
            <person name="Hutchinson M.I."/>
            <person name="Powell A.J."/>
            <person name="Barry K."/>
            <person name="Miller A.N."/>
            <person name="Grigoriev I.V."/>
            <person name="Debuchy R."/>
            <person name="Gladieux P."/>
            <person name="Hiltunen Thoren M."/>
            <person name="Johannesson H."/>
        </authorList>
    </citation>
    <scope>NUCLEOTIDE SEQUENCE</scope>
    <source>
        <strain evidence="1">CBS 532.94</strain>
    </source>
</reference>
<dbReference type="EMBL" id="MU860105">
    <property type="protein sequence ID" value="KAK4238195.1"/>
    <property type="molecule type" value="Genomic_DNA"/>
</dbReference>
<proteinExistence type="predicted"/>
<dbReference type="AlphaFoldDB" id="A0AAN7CAJ3"/>
<keyword evidence="2" id="KW-1185">Reference proteome</keyword>
<evidence type="ECO:0000313" key="1">
    <source>
        <dbReference type="EMBL" id="KAK4238195.1"/>
    </source>
</evidence>
<accession>A0AAN7CAJ3</accession>